<keyword evidence="5" id="KW-0488">Methylation</keyword>
<evidence type="ECO:0000256" key="6">
    <source>
        <dbReference type="ARBA" id="ARBA00022519"/>
    </source>
</evidence>
<sequence length="215" mass="23119">MTGPGQNHAQAASARGASGSARQSGFTLVEVLIALMIFALIAAAGTGVIAVSIDNRFAVKESTDKTAELQRSRALLKADIGQVVTRRSRDLTGQVEPVALRGGSAPAEPLLVLNRSGWSNPGERDRASLQRVEYRLVEDRLERRVFTHLDGARPGPPQVLFRQVEAASIAFVSAGQETPTFTPAQNRPLPDAIRIRLVVRGYGQIEQLFLVGSGR</sequence>
<evidence type="ECO:0000256" key="5">
    <source>
        <dbReference type="ARBA" id="ARBA00022481"/>
    </source>
</evidence>
<keyword evidence="12" id="KW-1185">Reference proteome</keyword>
<dbReference type="InterPro" id="IPR051621">
    <property type="entry name" value="T2SS_protein_J"/>
</dbReference>
<evidence type="ECO:0000313" key="12">
    <source>
        <dbReference type="Proteomes" id="UP000595448"/>
    </source>
</evidence>
<evidence type="ECO:0000256" key="2">
    <source>
        <dbReference type="ARBA" id="ARBA00011084"/>
    </source>
</evidence>
<dbReference type="PANTHER" id="PTHR39583:SF2">
    <property type="entry name" value="TYPE II SECRETION SYSTEM PROTEIN J"/>
    <property type="match status" value="1"/>
</dbReference>
<accession>A0ABX7BQ85</accession>
<proteinExistence type="inferred from homology"/>
<dbReference type="Pfam" id="PF11612">
    <property type="entry name" value="T2SSJ"/>
    <property type="match status" value="1"/>
</dbReference>
<dbReference type="InterPro" id="IPR010055">
    <property type="entry name" value="T2SS_protein-GspJ"/>
</dbReference>
<feature type="transmembrane region" description="Helical" evidence="10">
    <location>
        <begin position="31"/>
        <end position="53"/>
    </location>
</feature>
<name>A0ABX7BQ85_9CAUL</name>
<dbReference type="NCBIfam" id="TIGR02532">
    <property type="entry name" value="IV_pilin_GFxxxE"/>
    <property type="match status" value="1"/>
</dbReference>
<evidence type="ECO:0000256" key="8">
    <source>
        <dbReference type="ARBA" id="ARBA00022989"/>
    </source>
</evidence>
<dbReference type="Gene3D" id="3.10.610.10">
    <property type="entry name" value="GSPII I/J protein-like"/>
    <property type="match status" value="1"/>
</dbReference>
<keyword evidence="7 10" id="KW-0812">Transmembrane</keyword>
<dbReference type="PROSITE" id="PS00409">
    <property type="entry name" value="PROKAR_NTER_METHYL"/>
    <property type="match status" value="1"/>
</dbReference>
<evidence type="ECO:0000256" key="4">
    <source>
        <dbReference type="ARBA" id="ARBA00022475"/>
    </source>
</evidence>
<dbReference type="Pfam" id="PF07963">
    <property type="entry name" value="N_methyl"/>
    <property type="match status" value="1"/>
</dbReference>
<dbReference type="Proteomes" id="UP000595448">
    <property type="component" value="Chromosome"/>
</dbReference>
<dbReference type="PANTHER" id="PTHR39583">
    <property type="entry name" value="TYPE II SECRETION SYSTEM PROTEIN J-RELATED"/>
    <property type="match status" value="1"/>
</dbReference>
<evidence type="ECO:0000313" key="11">
    <source>
        <dbReference type="EMBL" id="QQQ19759.1"/>
    </source>
</evidence>
<dbReference type="NCBIfam" id="TIGR01711">
    <property type="entry name" value="gspJ"/>
    <property type="match status" value="1"/>
</dbReference>
<keyword evidence="9 10" id="KW-0472">Membrane</keyword>
<evidence type="ECO:0000256" key="1">
    <source>
        <dbReference type="ARBA" id="ARBA00004377"/>
    </source>
</evidence>
<keyword evidence="8 10" id="KW-1133">Transmembrane helix</keyword>
<gene>
    <name evidence="11" type="primary">gspJ</name>
    <name evidence="11" type="ORF">JIP62_06650</name>
</gene>
<evidence type="ECO:0000256" key="10">
    <source>
        <dbReference type="SAM" id="Phobius"/>
    </source>
</evidence>
<dbReference type="RefSeq" id="WP_201104147.1">
    <property type="nucleotide sequence ID" value="NZ_CP067977.1"/>
</dbReference>
<reference evidence="11 12" key="1">
    <citation type="submission" date="2021-01" db="EMBL/GenBank/DDBJ databases">
        <title>Brevundimonas vitis sp. nov., an bacterium isolated from grape (Vitis vinifera).</title>
        <authorList>
            <person name="Jiang L."/>
            <person name="Lee J."/>
        </authorList>
    </citation>
    <scope>NUCLEOTIDE SEQUENCE [LARGE SCALE GENOMIC DNA]</scope>
    <source>
        <strain evidence="11 12">GRTSA-9</strain>
    </source>
</reference>
<keyword evidence="4" id="KW-1003">Cell membrane</keyword>
<dbReference type="InterPro" id="IPR045584">
    <property type="entry name" value="Pilin-like"/>
</dbReference>
<evidence type="ECO:0000256" key="3">
    <source>
        <dbReference type="ARBA" id="ARBA00021539"/>
    </source>
</evidence>
<dbReference type="SUPFAM" id="SSF54523">
    <property type="entry name" value="Pili subunits"/>
    <property type="match status" value="1"/>
</dbReference>
<dbReference type="InterPro" id="IPR012902">
    <property type="entry name" value="N_methyl_site"/>
</dbReference>
<protein>
    <recommendedName>
        <fullName evidence="3">Type II secretion system protein J</fullName>
    </recommendedName>
</protein>
<organism evidence="11 12">
    <name type="scientific">Brevundimonas vitisensis</name>
    <dbReference type="NCBI Taxonomy" id="2800818"/>
    <lineage>
        <taxon>Bacteria</taxon>
        <taxon>Pseudomonadati</taxon>
        <taxon>Pseudomonadota</taxon>
        <taxon>Alphaproteobacteria</taxon>
        <taxon>Caulobacterales</taxon>
        <taxon>Caulobacteraceae</taxon>
        <taxon>Brevundimonas</taxon>
    </lineage>
</organism>
<evidence type="ECO:0000256" key="9">
    <source>
        <dbReference type="ARBA" id="ARBA00023136"/>
    </source>
</evidence>
<dbReference type="EMBL" id="CP067977">
    <property type="protein sequence ID" value="QQQ19759.1"/>
    <property type="molecule type" value="Genomic_DNA"/>
</dbReference>
<comment type="similarity">
    <text evidence="2">Belongs to the GSP J family.</text>
</comment>
<comment type="subcellular location">
    <subcellularLocation>
        <location evidence="1">Cell inner membrane</location>
        <topology evidence="1">Single-pass membrane protein</topology>
    </subcellularLocation>
</comment>
<keyword evidence="6" id="KW-0997">Cell inner membrane</keyword>
<evidence type="ECO:0000256" key="7">
    <source>
        <dbReference type="ARBA" id="ARBA00022692"/>
    </source>
</evidence>